<dbReference type="GO" id="GO:0006310">
    <property type="term" value="P:DNA recombination"/>
    <property type="evidence" value="ECO:0007669"/>
    <property type="project" value="UniProtKB-KW"/>
</dbReference>
<feature type="domain" description="Tyr recombinase" evidence="3">
    <location>
        <begin position="1"/>
        <end position="142"/>
    </location>
</feature>
<organism evidence="4 5">
    <name type="scientific">Nitrospirillum viridazoti CBAmc</name>
    <dbReference type="NCBI Taxonomy" id="1441467"/>
    <lineage>
        <taxon>Bacteria</taxon>
        <taxon>Pseudomonadati</taxon>
        <taxon>Pseudomonadota</taxon>
        <taxon>Alphaproteobacteria</taxon>
        <taxon>Rhodospirillales</taxon>
        <taxon>Azospirillaceae</taxon>
        <taxon>Nitrospirillum</taxon>
        <taxon>Nitrospirillum viridazoti</taxon>
    </lineage>
</organism>
<evidence type="ECO:0000256" key="1">
    <source>
        <dbReference type="ARBA" id="ARBA00022908"/>
    </source>
</evidence>
<keyword evidence="2" id="KW-0233">DNA recombination</keyword>
<dbReference type="InterPro" id="IPR050090">
    <property type="entry name" value="Tyrosine_recombinase_XerCD"/>
</dbReference>
<protein>
    <recommendedName>
        <fullName evidence="3">Tyr recombinase domain-containing protein</fullName>
    </recommendedName>
</protein>
<dbReference type="RefSeq" id="WP_088872795.1">
    <property type="nucleotide sequence ID" value="NZ_CP022111.1"/>
</dbReference>
<dbReference type="Gene3D" id="1.10.443.10">
    <property type="entry name" value="Intergrase catalytic core"/>
    <property type="match status" value="1"/>
</dbReference>
<dbReference type="Pfam" id="PF00589">
    <property type="entry name" value="Phage_integrase"/>
    <property type="match status" value="1"/>
</dbReference>
<proteinExistence type="predicted"/>
<dbReference type="Proteomes" id="UP000197153">
    <property type="component" value="Chromosome 2"/>
</dbReference>
<accession>A0A248JTX4</accession>
<dbReference type="AlphaFoldDB" id="A0A248JTX4"/>
<gene>
    <name evidence="4" type="ORF">Y958_14525</name>
</gene>
<sequence>MAIETAARQGELCSLDWKDVDLEKRVMTIRGLSGQGSKNGDVRRVPLSSAAVEAIRSLPGFGAKAGRLFPVDQNTLKITFARTVGKRIPDLTFHDLRHEATSRLAKVYTNPLELMRVTGHKTLSMLSRYYHVDAEELAQRLA</sequence>
<dbReference type="InterPro" id="IPR002104">
    <property type="entry name" value="Integrase_catalytic"/>
</dbReference>
<dbReference type="PROSITE" id="PS51898">
    <property type="entry name" value="TYR_RECOMBINASE"/>
    <property type="match status" value="1"/>
</dbReference>
<keyword evidence="1" id="KW-0229">DNA integration</keyword>
<dbReference type="CDD" id="cd00796">
    <property type="entry name" value="INT_Rci_Hp1_C"/>
    <property type="match status" value="1"/>
</dbReference>
<dbReference type="GO" id="GO:0003677">
    <property type="term" value="F:DNA binding"/>
    <property type="evidence" value="ECO:0007669"/>
    <property type="project" value="InterPro"/>
</dbReference>
<evidence type="ECO:0000256" key="2">
    <source>
        <dbReference type="ARBA" id="ARBA00023172"/>
    </source>
</evidence>
<dbReference type="InterPro" id="IPR011010">
    <property type="entry name" value="DNA_brk_join_enz"/>
</dbReference>
<evidence type="ECO:0000313" key="5">
    <source>
        <dbReference type="Proteomes" id="UP000197153"/>
    </source>
</evidence>
<dbReference type="PANTHER" id="PTHR30349:SF94">
    <property type="entry name" value="INTEGRASE_RECOMBINASE HI_1414-RELATED"/>
    <property type="match status" value="1"/>
</dbReference>
<dbReference type="GO" id="GO:0015074">
    <property type="term" value="P:DNA integration"/>
    <property type="evidence" value="ECO:0007669"/>
    <property type="project" value="UniProtKB-KW"/>
</dbReference>
<dbReference type="InterPro" id="IPR013762">
    <property type="entry name" value="Integrase-like_cat_sf"/>
</dbReference>
<reference evidence="4 5" key="1">
    <citation type="submission" date="2017-06" db="EMBL/GenBank/DDBJ databases">
        <title>Complete genome sequence of Nitrospirillum amazonense strain CBAmC, an endophytic nitrogen-fixing and plant growth-promoting bacterium, isolated from sugarcane.</title>
        <authorList>
            <person name="Schwab S."/>
            <person name="dos Santos Teixeira K.R."/>
            <person name="Simoes Araujo J.L."/>
            <person name="Soares Vidal M."/>
            <person name="Borges de Freitas H.R."/>
            <person name="Rivello Crivelaro A.L."/>
            <person name="Bueno de Camargo Nunes A."/>
            <person name="dos Santos C.M."/>
            <person name="Palmeira da Silva Rosa D."/>
            <person name="da Silva Padilha D."/>
            <person name="da Silva E."/>
            <person name="Araujo Terra L."/>
            <person name="Soares Mendes V."/>
            <person name="Farinelli L."/>
            <person name="Magalhaes Cruz L."/>
            <person name="Baldani J.I."/>
        </authorList>
    </citation>
    <scope>NUCLEOTIDE SEQUENCE [LARGE SCALE GENOMIC DNA]</scope>
    <source>
        <strain evidence="4 5">CBAmC</strain>
    </source>
</reference>
<evidence type="ECO:0000259" key="3">
    <source>
        <dbReference type="PROSITE" id="PS51898"/>
    </source>
</evidence>
<dbReference type="SUPFAM" id="SSF56349">
    <property type="entry name" value="DNA breaking-rejoining enzymes"/>
    <property type="match status" value="1"/>
</dbReference>
<dbReference type="EMBL" id="CP022111">
    <property type="protein sequence ID" value="ASG22182.1"/>
    <property type="molecule type" value="Genomic_DNA"/>
</dbReference>
<dbReference type="PANTHER" id="PTHR30349">
    <property type="entry name" value="PHAGE INTEGRASE-RELATED"/>
    <property type="match status" value="1"/>
</dbReference>
<name>A0A248JTX4_9PROT</name>
<keyword evidence="5" id="KW-1185">Reference proteome</keyword>
<evidence type="ECO:0000313" key="4">
    <source>
        <dbReference type="EMBL" id="ASG22182.1"/>
    </source>
</evidence>
<dbReference type="KEGG" id="nao:Y958_14525"/>